<keyword evidence="3" id="KW-0963">Cytoplasm</keyword>
<evidence type="ECO:0000256" key="13">
    <source>
        <dbReference type="SAM" id="Coils"/>
    </source>
</evidence>
<comment type="caution">
    <text evidence="17">The sequence shown here is derived from an EMBL/GenBank/DDBJ whole genome shotgun (WGS) entry which is preliminary data.</text>
</comment>
<keyword evidence="9" id="KW-0862">Zinc</keyword>
<dbReference type="PANTHER" id="PTHR11006:SF53">
    <property type="entry name" value="PROTEIN ARGININE N-METHYLTRANSFERASE 3"/>
    <property type="match status" value="1"/>
</dbReference>
<evidence type="ECO:0000313" key="18">
    <source>
        <dbReference type="Proteomes" id="UP001234178"/>
    </source>
</evidence>
<dbReference type="Pfam" id="PF21137">
    <property type="entry name" value="ANM3_C2H2_Zf"/>
    <property type="match status" value="1"/>
</dbReference>
<evidence type="ECO:0000313" key="17">
    <source>
        <dbReference type="EMBL" id="KAK4021944.1"/>
    </source>
</evidence>
<dbReference type="Proteomes" id="UP001234178">
    <property type="component" value="Unassembled WGS sequence"/>
</dbReference>
<evidence type="ECO:0000256" key="14">
    <source>
        <dbReference type="SAM" id="MobiDB-lite"/>
    </source>
</evidence>
<protein>
    <recommendedName>
        <fullName evidence="2">type I protein arginine methyltransferase</fullName>
        <ecNumber evidence="2">2.1.1.319</ecNumber>
    </recommendedName>
</protein>
<evidence type="ECO:0000256" key="2">
    <source>
        <dbReference type="ARBA" id="ARBA00011925"/>
    </source>
</evidence>
<keyword evidence="18" id="KW-1185">Reference proteome</keyword>
<dbReference type="SUPFAM" id="SSF57667">
    <property type="entry name" value="beta-beta-alpha zinc fingers"/>
    <property type="match status" value="1"/>
</dbReference>
<evidence type="ECO:0000256" key="6">
    <source>
        <dbReference type="ARBA" id="ARBA00022691"/>
    </source>
</evidence>
<dbReference type="EMBL" id="JAOYFB010000037">
    <property type="protein sequence ID" value="KAK4021944.1"/>
    <property type="molecule type" value="Genomic_DNA"/>
</dbReference>
<evidence type="ECO:0000256" key="7">
    <source>
        <dbReference type="ARBA" id="ARBA00022723"/>
    </source>
</evidence>
<name>A0ABR0AA54_9CRUS</name>
<dbReference type="Pfam" id="PF06325">
    <property type="entry name" value="PrmA"/>
    <property type="match status" value="1"/>
</dbReference>
<dbReference type="InterPro" id="IPR029063">
    <property type="entry name" value="SAM-dependent_MTases_sf"/>
</dbReference>
<dbReference type="InterPro" id="IPR025799">
    <property type="entry name" value="Arg_MeTrfase"/>
</dbReference>
<dbReference type="Pfam" id="PF22528">
    <property type="entry name" value="PRMT_C"/>
    <property type="match status" value="1"/>
</dbReference>
<feature type="domain" description="Protein arginine N-methyltransferase" evidence="16">
    <location>
        <begin position="485"/>
        <end position="636"/>
    </location>
</feature>
<feature type="region of interest" description="Disordered" evidence="14">
    <location>
        <begin position="68"/>
        <end position="105"/>
    </location>
</feature>
<proteinExistence type="predicted"/>
<dbReference type="Gene3D" id="3.40.50.150">
    <property type="entry name" value="Vaccinia Virus protein VP39"/>
    <property type="match status" value="1"/>
</dbReference>
<evidence type="ECO:0000256" key="3">
    <source>
        <dbReference type="ARBA" id="ARBA00022490"/>
    </source>
</evidence>
<feature type="domain" description="Protein arginine N-methyltransferase 3-like C2H2 zinc finger" evidence="15">
    <location>
        <begin position="165"/>
        <end position="208"/>
    </location>
</feature>
<comment type="subcellular location">
    <subcellularLocation>
        <location evidence="1">Cytoplasm</location>
        <location evidence="1">Cytosol</location>
    </subcellularLocation>
</comment>
<comment type="catalytic activity">
    <reaction evidence="11">
        <text>L-arginyl-[protein] + S-adenosyl-L-methionine = N(omega)-methyl-L-arginyl-[protein] + S-adenosyl-L-homocysteine + H(+)</text>
        <dbReference type="Rhea" id="RHEA:48100"/>
        <dbReference type="Rhea" id="RHEA-COMP:10532"/>
        <dbReference type="Rhea" id="RHEA-COMP:11990"/>
        <dbReference type="ChEBI" id="CHEBI:15378"/>
        <dbReference type="ChEBI" id="CHEBI:29965"/>
        <dbReference type="ChEBI" id="CHEBI:57856"/>
        <dbReference type="ChEBI" id="CHEBI:59789"/>
        <dbReference type="ChEBI" id="CHEBI:65280"/>
    </reaction>
    <physiologicalReaction direction="left-to-right" evidence="11">
        <dbReference type="Rhea" id="RHEA:48101"/>
    </physiologicalReaction>
</comment>
<gene>
    <name evidence="17" type="ORF">OUZ56_007432</name>
</gene>
<dbReference type="SUPFAM" id="SSF53335">
    <property type="entry name" value="S-adenosyl-L-methionine-dependent methyltransferases"/>
    <property type="match status" value="1"/>
</dbReference>
<sequence length="648" mass="73378">MSNKWSLRYMICFSHHLSIVGTVMDPDADVPILLETSETNLPHQSFHESSTNVSVADSAAATMGSESFREFSDRGQISSNSSSDNDISDEDSFVESACNSNKPMSTQECFNESEMSSDDDWVEEPCSDEPMHNILCLFCTEVLPSAHAVLEHCQTVHLFSLAILQKRHGMDQYSFIRLINFIRSCHASSREVMDMDMPIWEQDKFMMPVIEDDALLMYDFDGDDGLKSTVSQALSTTASSADSDNVKLQTEGQMFSNFRVANAEGGHVTLSQAHFDDLHATLQKMQLVVDESNATLKQYQKDMESMRKAMKHMVMGDKQSKEEEELVAIQRFEEEEDEEDGYFSGYAHFSIHHDMLADKPRTDSYRDAIIKNSHMMKNKIVLDLGCGTGILSMFAVQAGASKVIGVDQSQIIFNAMAIIRENKMENKIKLVRGKIEEVTLNEPMVDVLVSEWMGYFLLFEGMLDSVIHARNKYLAPDGLMLPNSCSISIMAVERYSEMVRFWDDVYGLKMTSMRPEVLREASIETVPVEKILSDPSLVLQLDLKTCTSQETEFFRVFQLKVTREDKLTALAGSFDVTFHLDHKVMLSTSPYSPPTHWKQTVFYLPEPITVHAGQVLECSIKVQRHSKEVRWLDVALMINGDKFKYSLS</sequence>
<evidence type="ECO:0000256" key="9">
    <source>
        <dbReference type="ARBA" id="ARBA00022833"/>
    </source>
</evidence>
<dbReference type="CDD" id="cd02440">
    <property type="entry name" value="AdoMet_MTases"/>
    <property type="match status" value="1"/>
</dbReference>
<evidence type="ECO:0000256" key="1">
    <source>
        <dbReference type="ARBA" id="ARBA00004514"/>
    </source>
</evidence>
<keyword evidence="5 12" id="KW-0808">Transferase</keyword>
<evidence type="ECO:0000256" key="10">
    <source>
        <dbReference type="ARBA" id="ARBA00047384"/>
    </source>
</evidence>
<dbReference type="InterPro" id="IPR055135">
    <property type="entry name" value="PRMT_dom"/>
</dbReference>
<dbReference type="PANTHER" id="PTHR11006">
    <property type="entry name" value="PROTEIN ARGININE N-METHYLTRANSFERASE"/>
    <property type="match status" value="1"/>
</dbReference>
<evidence type="ECO:0000256" key="5">
    <source>
        <dbReference type="ARBA" id="ARBA00022679"/>
    </source>
</evidence>
<organism evidence="17 18">
    <name type="scientific">Daphnia magna</name>
    <dbReference type="NCBI Taxonomy" id="35525"/>
    <lineage>
        <taxon>Eukaryota</taxon>
        <taxon>Metazoa</taxon>
        <taxon>Ecdysozoa</taxon>
        <taxon>Arthropoda</taxon>
        <taxon>Crustacea</taxon>
        <taxon>Branchiopoda</taxon>
        <taxon>Diplostraca</taxon>
        <taxon>Cladocera</taxon>
        <taxon>Anomopoda</taxon>
        <taxon>Daphniidae</taxon>
        <taxon>Daphnia</taxon>
    </lineage>
</organism>
<dbReference type="InterPro" id="IPR036236">
    <property type="entry name" value="Znf_C2H2_sf"/>
</dbReference>
<accession>A0ABR0AA54</accession>
<evidence type="ECO:0000256" key="11">
    <source>
        <dbReference type="ARBA" id="ARBA00049303"/>
    </source>
</evidence>
<dbReference type="InterPro" id="IPR049482">
    <property type="entry name" value="ANM3-like_C2H2_Zf"/>
</dbReference>
<evidence type="ECO:0000256" key="8">
    <source>
        <dbReference type="ARBA" id="ARBA00022771"/>
    </source>
</evidence>
<reference evidence="17 18" key="1">
    <citation type="journal article" date="2023" name="Nucleic Acids Res.">
        <title>The hologenome of Daphnia magna reveals possible DNA methylation and microbiome-mediated evolution of the host genome.</title>
        <authorList>
            <person name="Chaturvedi A."/>
            <person name="Li X."/>
            <person name="Dhandapani V."/>
            <person name="Marshall H."/>
            <person name="Kissane S."/>
            <person name="Cuenca-Cambronero M."/>
            <person name="Asole G."/>
            <person name="Calvet F."/>
            <person name="Ruiz-Romero M."/>
            <person name="Marangio P."/>
            <person name="Guigo R."/>
            <person name="Rago D."/>
            <person name="Mirbahai L."/>
            <person name="Eastwood N."/>
            <person name="Colbourne J.K."/>
            <person name="Zhou J."/>
            <person name="Mallon E."/>
            <person name="Orsini L."/>
        </authorList>
    </citation>
    <scope>NUCLEOTIDE SEQUENCE [LARGE SCALE GENOMIC DNA]</scope>
    <source>
        <strain evidence="17">LRV0_1</strain>
    </source>
</reference>
<dbReference type="EC" id="2.1.1.319" evidence="2"/>
<keyword evidence="7" id="KW-0479">Metal-binding</keyword>
<evidence type="ECO:0000256" key="4">
    <source>
        <dbReference type="ARBA" id="ARBA00022603"/>
    </source>
</evidence>
<dbReference type="Gene3D" id="2.70.160.11">
    <property type="entry name" value="Hnrnp arginine n-methyltransferase1"/>
    <property type="match status" value="1"/>
</dbReference>
<evidence type="ECO:0000259" key="16">
    <source>
        <dbReference type="Pfam" id="PF22528"/>
    </source>
</evidence>
<keyword evidence="8" id="KW-0863">Zinc-finger</keyword>
<evidence type="ECO:0000256" key="12">
    <source>
        <dbReference type="PROSITE-ProRule" id="PRU01015"/>
    </source>
</evidence>
<dbReference type="PROSITE" id="PS51678">
    <property type="entry name" value="SAM_MT_PRMT"/>
    <property type="match status" value="1"/>
</dbReference>
<comment type="catalytic activity">
    <reaction evidence="10">
        <text>L-arginyl-[protein] + 2 S-adenosyl-L-methionine = N(omega),N(omega)-dimethyl-L-arginyl-[protein] + 2 S-adenosyl-L-homocysteine + 2 H(+)</text>
        <dbReference type="Rhea" id="RHEA:48096"/>
        <dbReference type="Rhea" id="RHEA-COMP:10532"/>
        <dbReference type="Rhea" id="RHEA-COMP:11991"/>
        <dbReference type="ChEBI" id="CHEBI:15378"/>
        <dbReference type="ChEBI" id="CHEBI:29965"/>
        <dbReference type="ChEBI" id="CHEBI:57856"/>
        <dbReference type="ChEBI" id="CHEBI:59789"/>
        <dbReference type="ChEBI" id="CHEBI:61897"/>
        <dbReference type="EC" id="2.1.1.319"/>
    </reaction>
    <physiologicalReaction direction="left-to-right" evidence="10">
        <dbReference type="Rhea" id="RHEA:48097"/>
    </physiologicalReaction>
</comment>
<keyword evidence="6 12" id="KW-0949">S-adenosyl-L-methionine</keyword>
<evidence type="ECO:0000259" key="15">
    <source>
        <dbReference type="Pfam" id="PF21137"/>
    </source>
</evidence>
<keyword evidence="13" id="KW-0175">Coiled coil</keyword>
<feature type="coiled-coil region" evidence="13">
    <location>
        <begin position="282"/>
        <end position="309"/>
    </location>
</feature>
<keyword evidence="4 12" id="KW-0489">Methyltransferase</keyword>